<evidence type="ECO:0000256" key="1">
    <source>
        <dbReference type="ARBA" id="ARBA00004123"/>
    </source>
</evidence>
<proteinExistence type="predicted"/>
<keyword evidence="7" id="KW-0238">DNA-binding</keyword>
<keyword evidence="6" id="KW-0156">Chromatin regulator</keyword>
<keyword evidence="13" id="KW-1185">Reference proteome</keyword>
<dbReference type="InterPro" id="IPR002119">
    <property type="entry name" value="Histone_H2A"/>
</dbReference>
<evidence type="ECO:0000313" key="12">
    <source>
        <dbReference type="Ensembl" id="ENSPMGP00000009400.1"/>
    </source>
</evidence>
<evidence type="ECO:0000256" key="10">
    <source>
        <dbReference type="SAM" id="MobiDB-lite"/>
    </source>
</evidence>
<evidence type="ECO:0000313" key="13">
    <source>
        <dbReference type="Proteomes" id="UP000261520"/>
    </source>
</evidence>
<dbReference type="InterPro" id="IPR009072">
    <property type="entry name" value="Histone-fold"/>
</dbReference>
<dbReference type="InterPro" id="IPR043472">
    <property type="entry name" value="Macro_dom-like"/>
</dbReference>
<dbReference type="GO" id="GO:0006325">
    <property type="term" value="P:chromatin organization"/>
    <property type="evidence" value="ECO:0007669"/>
    <property type="project" value="UniProtKB-KW"/>
</dbReference>
<evidence type="ECO:0000256" key="7">
    <source>
        <dbReference type="ARBA" id="ARBA00023125"/>
    </source>
</evidence>
<dbReference type="Pfam" id="PF16211">
    <property type="entry name" value="Histone_H2A_C"/>
    <property type="match status" value="1"/>
</dbReference>
<keyword evidence="8" id="KW-0539">Nucleus</keyword>
<dbReference type="GO" id="GO:0046982">
    <property type="term" value="F:protein heterodimerization activity"/>
    <property type="evidence" value="ECO:0007669"/>
    <property type="project" value="InterPro"/>
</dbReference>
<dbReference type="InterPro" id="IPR007125">
    <property type="entry name" value="H2A/H2B/H3"/>
</dbReference>
<dbReference type="Pfam" id="PF01661">
    <property type="entry name" value="Macro"/>
    <property type="match status" value="1"/>
</dbReference>
<dbReference type="GO" id="GO:0030527">
    <property type="term" value="F:structural constituent of chromatin"/>
    <property type="evidence" value="ECO:0007669"/>
    <property type="project" value="InterPro"/>
</dbReference>
<sequence>MSARGGKKKLTKTSRSARAGVLFPVGRMMRYLRNTTHKYRIGIGAPVYMAAVIEYLAAEILELAGNAARDNKKGRITPRHIKLAVANDEELNQLLRGVTISNGGVLPRIHPELLSKKRGTRARTEVQPSDKQPEQGTRARKAPKTPRTPKTPKTRRAKASDPNSTQDDELGEGFTILSAKTLFLGQKLSLTESDLGKLGSVKVEAIINPTNADLDLKDPVGSALEKAGGRDFVDGVKEARKSHCPLEVGAACVSAASARFVIHGHVPQWGSDRCEEHLDKTVRSCLSAAEEKKLKSVAFPSLLSARNGFPKQTAAQLVLRSISSHLVSSSSSSLRNIYLILCDPESIGVCLQEMAKVEGK</sequence>
<protein>
    <recommendedName>
        <fullName evidence="11">Macro domain-containing protein</fullName>
    </recommendedName>
</protein>
<accession>A0A3B3ZY06</accession>
<dbReference type="InterPro" id="IPR002589">
    <property type="entry name" value="Macro_dom"/>
</dbReference>
<dbReference type="GO" id="GO:0003677">
    <property type="term" value="F:DNA binding"/>
    <property type="evidence" value="ECO:0007669"/>
    <property type="project" value="UniProtKB-KW"/>
</dbReference>
<keyword evidence="3" id="KW-0158">Chromosome</keyword>
<dbReference type="AlphaFoldDB" id="A0A3B3ZY06"/>
<reference evidence="12" key="2">
    <citation type="submission" date="2025-09" db="UniProtKB">
        <authorList>
            <consortium name="Ensembl"/>
        </authorList>
    </citation>
    <scope>IDENTIFICATION</scope>
</reference>
<evidence type="ECO:0000256" key="3">
    <source>
        <dbReference type="ARBA" id="ARBA00022454"/>
    </source>
</evidence>
<comment type="subcellular location">
    <subcellularLocation>
        <location evidence="2">Chromosome</location>
    </subcellularLocation>
    <subcellularLocation>
        <location evidence="1">Nucleus</location>
    </subcellularLocation>
</comment>
<evidence type="ECO:0000259" key="11">
    <source>
        <dbReference type="PROSITE" id="PS51154"/>
    </source>
</evidence>
<dbReference type="CDD" id="cd00074">
    <property type="entry name" value="HFD_H2A"/>
    <property type="match status" value="1"/>
</dbReference>
<dbReference type="PANTHER" id="PTHR23430">
    <property type="entry name" value="HISTONE H2A"/>
    <property type="match status" value="1"/>
</dbReference>
<dbReference type="SMART" id="SM00506">
    <property type="entry name" value="A1pp"/>
    <property type="match status" value="1"/>
</dbReference>
<reference evidence="12" key="1">
    <citation type="submission" date="2025-08" db="UniProtKB">
        <authorList>
            <consortium name="Ensembl"/>
        </authorList>
    </citation>
    <scope>IDENTIFICATION</scope>
</reference>
<evidence type="ECO:0000256" key="2">
    <source>
        <dbReference type="ARBA" id="ARBA00004286"/>
    </source>
</evidence>
<evidence type="ECO:0000256" key="8">
    <source>
        <dbReference type="ARBA" id="ARBA00023242"/>
    </source>
</evidence>
<dbReference type="Ensembl" id="ENSPMGT00000010025.1">
    <property type="protein sequence ID" value="ENSPMGP00000009400.1"/>
    <property type="gene ID" value="ENSPMGG00000007780.1"/>
</dbReference>
<dbReference type="Gene3D" id="3.40.220.10">
    <property type="entry name" value="Leucine Aminopeptidase, subunit E, domain 1"/>
    <property type="match status" value="1"/>
</dbReference>
<evidence type="ECO:0000256" key="6">
    <source>
        <dbReference type="ARBA" id="ARBA00022853"/>
    </source>
</evidence>
<keyword evidence="9" id="KW-0544">Nucleosome core</keyword>
<evidence type="ECO:0000256" key="5">
    <source>
        <dbReference type="ARBA" id="ARBA00022843"/>
    </source>
</evidence>
<keyword evidence="4" id="KW-1017">Isopeptide bond</keyword>
<dbReference type="SUPFAM" id="SSF47113">
    <property type="entry name" value="Histone-fold"/>
    <property type="match status" value="1"/>
</dbReference>
<dbReference type="SUPFAM" id="SSF52949">
    <property type="entry name" value="Macro domain-like"/>
    <property type="match status" value="1"/>
</dbReference>
<dbReference type="Pfam" id="PF00125">
    <property type="entry name" value="Histone"/>
    <property type="match status" value="1"/>
</dbReference>
<dbReference type="InterPro" id="IPR032454">
    <property type="entry name" value="Histone_H2A_C"/>
</dbReference>
<dbReference type="PROSITE" id="PS51154">
    <property type="entry name" value="MACRO"/>
    <property type="match status" value="1"/>
</dbReference>
<dbReference type="GO" id="GO:0005634">
    <property type="term" value="C:nucleus"/>
    <property type="evidence" value="ECO:0007669"/>
    <property type="project" value="UniProtKB-SubCell"/>
</dbReference>
<dbReference type="FunFam" id="1.10.20.10:FF:000013">
    <property type="entry name" value="Core histone macro-H2A"/>
    <property type="match status" value="1"/>
</dbReference>
<dbReference type="Gene3D" id="1.10.20.10">
    <property type="entry name" value="Histone, subunit A"/>
    <property type="match status" value="1"/>
</dbReference>
<feature type="region of interest" description="Disordered" evidence="10">
    <location>
        <begin position="111"/>
        <end position="171"/>
    </location>
</feature>
<name>A0A3B3ZY06_9GOBI</name>
<organism evidence="12 13">
    <name type="scientific">Periophthalmus magnuspinnatus</name>
    <dbReference type="NCBI Taxonomy" id="409849"/>
    <lineage>
        <taxon>Eukaryota</taxon>
        <taxon>Metazoa</taxon>
        <taxon>Chordata</taxon>
        <taxon>Craniata</taxon>
        <taxon>Vertebrata</taxon>
        <taxon>Euteleostomi</taxon>
        <taxon>Actinopterygii</taxon>
        <taxon>Neopterygii</taxon>
        <taxon>Teleostei</taxon>
        <taxon>Neoteleostei</taxon>
        <taxon>Acanthomorphata</taxon>
        <taxon>Gobiaria</taxon>
        <taxon>Gobiiformes</taxon>
        <taxon>Gobioidei</taxon>
        <taxon>Gobiidae</taxon>
        <taxon>Oxudercinae</taxon>
        <taxon>Periophthalmus</taxon>
    </lineage>
</organism>
<dbReference type="GO" id="GO:0000786">
    <property type="term" value="C:nucleosome"/>
    <property type="evidence" value="ECO:0007669"/>
    <property type="project" value="UniProtKB-KW"/>
</dbReference>
<feature type="domain" description="Macro" evidence="11">
    <location>
        <begin position="175"/>
        <end position="358"/>
    </location>
</feature>
<dbReference type="FunFam" id="3.40.220.10:FF:000002">
    <property type="entry name" value="Core histone macro-H2A"/>
    <property type="match status" value="1"/>
</dbReference>
<dbReference type="SMART" id="SM00414">
    <property type="entry name" value="H2A"/>
    <property type="match status" value="1"/>
</dbReference>
<dbReference type="PRINTS" id="PR00620">
    <property type="entry name" value="HISTONEH2A"/>
</dbReference>
<dbReference type="STRING" id="409849.ENSPMGP00000009400"/>
<evidence type="ECO:0000256" key="4">
    <source>
        <dbReference type="ARBA" id="ARBA00022499"/>
    </source>
</evidence>
<evidence type="ECO:0000256" key="9">
    <source>
        <dbReference type="ARBA" id="ARBA00023269"/>
    </source>
</evidence>
<dbReference type="Proteomes" id="UP000261520">
    <property type="component" value="Unplaced"/>
</dbReference>
<keyword evidence="5" id="KW-0832">Ubl conjugation</keyword>